<accession>A0ACC1NSD1</accession>
<dbReference type="EMBL" id="JANJQO010000089">
    <property type="protein sequence ID" value="KAJ2982200.1"/>
    <property type="molecule type" value="Genomic_DNA"/>
</dbReference>
<organism evidence="1 2">
    <name type="scientific">Zarea fungicola</name>
    <dbReference type="NCBI Taxonomy" id="93591"/>
    <lineage>
        <taxon>Eukaryota</taxon>
        <taxon>Fungi</taxon>
        <taxon>Dikarya</taxon>
        <taxon>Ascomycota</taxon>
        <taxon>Pezizomycotina</taxon>
        <taxon>Sordariomycetes</taxon>
        <taxon>Hypocreomycetidae</taxon>
        <taxon>Hypocreales</taxon>
        <taxon>Cordycipitaceae</taxon>
        <taxon>Zarea</taxon>
    </lineage>
</organism>
<sequence length="217" mass="23824">MEATSTTVPPVLAIESPAFEIIRPNLSRNKQDSRPIIVMTCGIAGGFGPPVSVPPGSGKSTLAKTILAKLPNFVRLSCDKIIHDKYGLYGIDYPREKYGTYQDEAQSQIKTDLVDLIKGGAHDAVLDLSFYDKEYRDEYKTIIEGAGGRWVLVHLDGKKELLWSRIQGRRAARDAIAVESGGRDGDSAYDIEPETFEMYCSGFEPPSGEGEIRVPVV</sequence>
<gene>
    <name evidence="1" type="ORF">NQ176_g1550</name>
</gene>
<reference evidence="1" key="1">
    <citation type="submission" date="2022-08" db="EMBL/GenBank/DDBJ databases">
        <title>Genome Sequence of Lecanicillium fungicola.</title>
        <authorList>
            <person name="Buettner E."/>
        </authorList>
    </citation>
    <scope>NUCLEOTIDE SEQUENCE</scope>
    <source>
        <strain evidence="1">Babe33</strain>
    </source>
</reference>
<dbReference type="Proteomes" id="UP001143910">
    <property type="component" value="Unassembled WGS sequence"/>
</dbReference>
<keyword evidence="2" id="KW-1185">Reference proteome</keyword>
<proteinExistence type="predicted"/>
<comment type="caution">
    <text evidence="1">The sequence shown here is derived from an EMBL/GenBank/DDBJ whole genome shotgun (WGS) entry which is preliminary data.</text>
</comment>
<evidence type="ECO:0000313" key="1">
    <source>
        <dbReference type="EMBL" id="KAJ2982200.1"/>
    </source>
</evidence>
<evidence type="ECO:0000313" key="2">
    <source>
        <dbReference type="Proteomes" id="UP001143910"/>
    </source>
</evidence>
<protein>
    <submittedName>
        <fullName evidence="1">Uncharacterized protein</fullName>
    </submittedName>
</protein>
<name>A0ACC1NSD1_9HYPO</name>